<keyword evidence="3" id="KW-0547">Nucleotide-binding</keyword>
<dbReference type="InterPro" id="IPR003812">
    <property type="entry name" value="Fido"/>
</dbReference>
<evidence type="ECO:0000256" key="7">
    <source>
        <dbReference type="ARBA" id="ARBA00048696"/>
    </source>
</evidence>
<dbReference type="InterPro" id="IPR036597">
    <property type="entry name" value="Fido-like_dom_sf"/>
</dbReference>
<evidence type="ECO:0000313" key="9">
    <source>
        <dbReference type="EMBL" id="MDP9800350.1"/>
    </source>
</evidence>
<organism evidence="9 10">
    <name type="scientific">Arcanobacterium wilhelmae</name>
    <dbReference type="NCBI Taxonomy" id="1803177"/>
    <lineage>
        <taxon>Bacteria</taxon>
        <taxon>Bacillati</taxon>
        <taxon>Actinomycetota</taxon>
        <taxon>Actinomycetes</taxon>
        <taxon>Actinomycetales</taxon>
        <taxon>Actinomycetaceae</taxon>
        <taxon>Arcanobacterium</taxon>
    </lineage>
</organism>
<sequence length="182" mass="21095">MLKNLIGATTTKQLNAFEADIVPLRQIQLLHTGWETSGDFHELQYIHFALFHDIYSWAGEPRTIDIQKNAVGSIPFFPVAKLEDGISNAFAQLKSDGYLRNLNTQDFVERLAFHYEQLNYLHPFREGNGRAQRVFWSRVARDAGHNIDWTQLTREDNDRACMIAMRDLNLQPLIQMFSTIVR</sequence>
<comment type="catalytic activity">
    <reaction evidence="7">
        <text>L-tyrosyl-[protein] + ATP = O-(5'-adenylyl)-L-tyrosyl-[protein] + diphosphate</text>
        <dbReference type="Rhea" id="RHEA:54288"/>
        <dbReference type="Rhea" id="RHEA-COMP:10136"/>
        <dbReference type="Rhea" id="RHEA-COMP:13846"/>
        <dbReference type="ChEBI" id="CHEBI:30616"/>
        <dbReference type="ChEBI" id="CHEBI:33019"/>
        <dbReference type="ChEBI" id="CHEBI:46858"/>
        <dbReference type="ChEBI" id="CHEBI:83624"/>
        <dbReference type="EC" id="2.7.7.108"/>
    </reaction>
</comment>
<dbReference type="PANTHER" id="PTHR39560:SF1">
    <property type="entry name" value="PROTEIN ADENYLYLTRANSFERASE FIC-RELATED"/>
    <property type="match status" value="1"/>
</dbReference>
<dbReference type="Proteomes" id="UP001235966">
    <property type="component" value="Unassembled WGS sequence"/>
</dbReference>
<keyword evidence="10" id="KW-1185">Reference proteome</keyword>
<accession>A0ABT9N9H3</accession>
<dbReference type="PROSITE" id="PS51459">
    <property type="entry name" value="FIDO"/>
    <property type="match status" value="1"/>
</dbReference>
<evidence type="ECO:0000256" key="2">
    <source>
        <dbReference type="ARBA" id="ARBA00022695"/>
    </source>
</evidence>
<dbReference type="Pfam" id="PF02661">
    <property type="entry name" value="Fic"/>
    <property type="match status" value="1"/>
</dbReference>
<dbReference type="Gene3D" id="1.10.3290.10">
    <property type="entry name" value="Fido-like domain"/>
    <property type="match status" value="1"/>
</dbReference>
<evidence type="ECO:0000313" key="10">
    <source>
        <dbReference type="Proteomes" id="UP001235966"/>
    </source>
</evidence>
<protein>
    <recommendedName>
        <fullName evidence="5">protein adenylyltransferase</fullName>
        <ecNumber evidence="5">2.7.7.108</ecNumber>
    </recommendedName>
</protein>
<proteinExistence type="predicted"/>
<keyword evidence="1" id="KW-0808">Transferase</keyword>
<dbReference type="SUPFAM" id="SSF140931">
    <property type="entry name" value="Fic-like"/>
    <property type="match status" value="1"/>
</dbReference>
<evidence type="ECO:0000256" key="4">
    <source>
        <dbReference type="ARBA" id="ARBA00022840"/>
    </source>
</evidence>
<dbReference type="RefSeq" id="WP_278057744.1">
    <property type="nucleotide sequence ID" value="NZ_CP121247.1"/>
</dbReference>
<dbReference type="EC" id="2.7.7.108" evidence="5"/>
<evidence type="ECO:0000256" key="3">
    <source>
        <dbReference type="ARBA" id="ARBA00022741"/>
    </source>
</evidence>
<name>A0ABT9N9H3_9ACTO</name>
<dbReference type="PANTHER" id="PTHR39560">
    <property type="entry name" value="PROTEIN ADENYLYLTRANSFERASE FIC-RELATED"/>
    <property type="match status" value="1"/>
</dbReference>
<evidence type="ECO:0000256" key="1">
    <source>
        <dbReference type="ARBA" id="ARBA00022679"/>
    </source>
</evidence>
<comment type="caution">
    <text evidence="9">The sequence shown here is derived from an EMBL/GenBank/DDBJ whole genome shotgun (WGS) entry which is preliminary data.</text>
</comment>
<evidence type="ECO:0000256" key="6">
    <source>
        <dbReference type="ARBA" id="ARBA00047939"/>
    </source>
</evidence>
<comment type="catalytic activity">
    <reaction evidence="6">
        <text>L-threonyl-[protein] + ATP = 3-O-(5'-adenylyl)-L-threonyl-[protein] + diphosphate</text>
        <dbReference type="Rhea" id="RHEA:54292"/>
        <dbReference type="Rhea" id="RHEA-COMP:11060"/>
        <dbReference type="Rhea" id="RHEA-COMP:13847"/>
        <dbReference type="ChEBI" id="CHEBI:30013"/>
        <dbReference type="ChEBI" id="CHEBI:30616"/>
        <dbReference type="ChEBI" id="CHEBI:33019"/>
        <dbReference type="ChEBI" id="CHEBI:138113"/>
        <dbReference type="EC" id="2.7.7.108"/>
    </reaction>
</comment>
<gene>
    <name evidence="9" type="ORF">J2S49_000426</name>
</gene>
<evidence type="ECO:0000259" key="8">
    <source>
        <dbReference type="PROSITE" id="PS51459"/>
    </source>
</evidence>
<dbReference type="EMBL" id="JAUSQW010000001">
    <property type="protein sequence ID" value="MDP9800350.1"/>
    <property type="molecule type" value="Genomic_DNA"/>
</dbReference>
<keyword evidence="2" id="KW-0548">Nucleotidyltransferase</keyword>
<reference evidence="9 10" key="1">
    <citation type="submission" date="2023-07" db="EMBL/GenBank/DDBJ databases">
        <title>Sequencing the genomes of 1000 actinobacteria strains.</title>
        <authorList>
            <person name="Klenk H.-P."/>
        </authorList>
    </citation>
    <scope>NUCLEOTIDE SEQUENCE [LARGE SCALE GENOMIC DNA]</scope>
    <source>
        <strain evidence="9 10">DSM 102162</strain>
    </source>
</reference>
<feature type="domain" description="Fido" evidence="8">
    <location>
        <begin position="38"/>
        <end position="179"/>
    </location>
</feature>
<keyword evidence="4" id="KW-0067">ATP-binding</keyword>
<evidence type="ECO:0000256" key="5">
    <source>
        <dbReference type="ARBA" id="ARBA00034531"/>
    </source>
</evidence>